<evidence type="ECO:0000313" key="2">
    <source>
        <dbReference type="EMBL" id="CAG8524844.1"/>
    </source>
</evidence>
<sequence length="342" mass="39523">MSIFKISDILSDIFINLETPDLFSCALVNNLWCPIAIRLLWRDPFSGRIRKHQQCLKIFSLFLDEDQRYAIGVSDIYLYCQLQNPIFDYPSFVTTINYGNMMAAIEPVFFHPLRREFDLSIARAMIEVFLEMFVAKGGGRMRSMILKSTIRGFRSTEYSIFACPKYESLLRPLTKLELAVQFPKNEIVSILTKYCNRIQHLEIWMSDSSPKRIIESAENLATFIKSQQNLISLKVVDLANGASHVMDALSCQANSLQALELVNVNFAACPPWHGLAACHNLQEFRIAYITNITRTMVQPLLEAEFPRLKKVKYDFLWLQSRDEFLKEWVASRNNEYLKDTTA</sequence>
<evidence type="ECO:0000259" key="1">
    <source>
        <dbReference type="Pfam" id="PF12937"/>
    </source>
</evidence>
<dbReference type="SUPFAM" id="SSF52047">
    <property type="entry name" value="RNI-like"/>
    <property type="match status" value="1"/>
</dbReference>
<dbReference type="EMBL" id="CAJVPL010000729">
    <property type="protein sequence ID" value="CAG8524844.1"/>
    <property type="molecule type" value="Genomic_DNA"/>
</dbReference>
<feature type="domain" description="F-box" evidence="1">
    <location>
        <begin position="8"/>
        <end position="45"/>
    </location>
</feature>
<proteinExistence type="predicted"/>
<name>A0A9N9AC20_9GLOM</name>
<accession>A0A9N9AC20</accession>
<protein>
    <submittedName>
        <fullName evidence="2">4026_t:CDS:1</fullName>
    </submittedName>
</protein>
<dbReference type="InterPro" id="IPR036047">
    <property type="entry name" value="F-box-like_dom_sf"/>
</dbReference>
<gene>
    <name evidence="2" type="ORF">AGERDE_LOCUS5424</name>
</gene>
<dbReference type="Proteomes" id="UP000789831">
    <property type="component" value="Unassembled WGS sequence"/>
</dbReference>
<dbReference type="OrthoDB" id="2388139at2759"/>
<dbReference type="AlphaFoldDB" id="A0A9N9AC20"/>
<keyword evidence="3" id="KW-1185">Reference proteome</keyword>
<dbReference type="Pfam" id="PF12937">
    <property type="entry name" value="F-box-like"/>
    <property type="match status" value="1"/>
</dbReference>
<dbReference type="Gene3D" id="3.80.10.10">
    <property type="entry name" value="Ribonuclease Inhibitor"/>
    <property type="match status" value="1"/>
</dbReference>
<evidence type="ECO:0000313" key="3">
    <source>
        <dbReference type="Proteomes" id="UP000789831"/>
    </source>
</evidence>
<dbReference type="SUPFAM" id="SSF81383">
    <property type="entry name" value="F-box domain"/>
    <property type="match status" value="1"/>
</dbReference>
<comment type="caution">
    <text evidence="2">The sequence shown here is derived from an EMBL/GenBank/DDBJ whole genome shotgun (WGS) entry which is preliminary data.</text>
</comment>
<organism evidence="2 3">
    <name type="scientific">Ambispora gerdemannii</name>
    <dbReference type="NCBI Taxonomy" id="144530"/>
    <lineage>
        <taxon>Eukaryota</taxon>
        <taxon>Fungi</taxon>
        <taxon>Fungi incertae sedis</taxon>
        <taxon>Mucoromycota</taxon>
        <taxon>Glomeromycotina</taxon>
        <taxon>Glomeromycetes</taxon>
        <taxon>Archaeosporales</taxon>
        <taxon>Ambisporaceae</taxon>
        <taxon>Ambispora</taxon>
    </lineage>
</organism>
<dbReference type="InterPro" id="IPR001810">
    <property type="entry name" value="F-box_dom"/>
</dbReference>
<reference evidence="2" key="1">
    <citation type="submission" date="2021-06" db="EMBL/GenBank/DDBJ databases">
        <authorList>
            <person name="Kallberg Y."/>
            <person name="Tangrot J."/>
            <person name="Rosling A."/>
        </authorList>
    </citation>
    <scope>NUCLEOTIDE SEQUENCE</scope>
    <source>
        <strain evidence="2">MT106</strain>
    </source>
</reference>
<dbReference type="InterPro" id="IPR032675">
    <property type="entry name" value="LRR_dom_sf"/>
</dbReference>